<dbReference type="InterPro" id="IPR003018">
    <property type="entry name" value="GAF"/>
</dbReference>
<proteinExistence type="predicted"/>
<dbReference type="InterPro" id="IPR003593">
    <property type="entry name" value="AAA+_ATPase"/>
</dbReference>
<keyword evidence="4" id="KW-0238">DNA-binding</keyword>
<sequence length="529" mass="58496">MAAISSNALIDLAIDLTNSVTGIDRFDRLLTVIRQTISCDAVVLLRQQGRILIPLAQHGLLKDTLGRRFDIDSHPRFLEICRSKIPIVFEKHSPLPDPYDGMLLLHEGNLPIHACMGLPLLVDHEVIGVLTLDSMEPNVFDDIPQRTLDIISAMSAATLNTSMLLQTLETQSQHVKKVVLELTTEALVKDGGEIIGNSPAMRKLKQELEVVAPSDFATLIEGETGVGKELVARTLHHCSSRSEGPLVYVNCAALPENLVESELFGHVKGAFTGADRTRAGKFSLANGGTLFLDEIGELPLAAQSKLLRVLQSHEIQPVGQDAIEYVDVRILAATNRVLAEEVKAKRFRADLYHRLSVFPIKVPALRERSGDVPLLAGYFAEQTRRKLGLSQLIIDSQALELLSHYHWPGNVRELEHVIIRAALHAKANTRHSITRICVADVNYLFSSEETDLTHFEMSTNSQCNQATDFSISLKDATDQFQRSMILQAWERSVGNWSAAAKLLSMDRANLIRLSKRLGISVVKQIKSDG</sequence>
<evidence type="ECO:0000256" key="3">
    <source>
        <dbReference type="ARBA" id="ARBA00023015"/>
    </source>
</evidence>
<keyword evidence="8" id="KW-1185">Reference proteome</keyword>
<dbReference type="InterPro" id="IPR027417">
    <property type="entry name" value="P-loop_NTPase"/>
</dbReference>
<dbReference type="PANTHER" id="PTHR32071:SF35">
    <property type="entry name" value="ANAEROBIC NITRIC OXIDE REDUCTASE TRANSCRIPTION REGULATOR NORR"/>
    <property type="match status" value="1"/>
</dbReference>
<dbReference type="EMBL" id="JAPUBN010000015">
    <property type="protein sequence ID" value="MCZ2721871.1"/>
    <property type="molecule type" value="Genomic_DNA"/>
</dbReference>
<dbReference type="Gene3D" id="3.30.450.40">
    <property type="match status" value="1"/>
</dbReference>
<dbReference type="NCBIfam" id="NF003451">
    <property type="entry name" value="PRK05022.1"/>
    <property type="match status" value="1"/>
</dbReference>
<dbReference type="CDD" id="cd00009">
    <property type="entry name" value="AAA"/>
    <property type="match status" value="1"/>
</dbReference>
<dbReference type="Pfam" id="PF00158">
    <property type="entry name" value="Sigma54_activat"/>
    <property type="match status" value="1"/>
</dbReference>
<dbReference type="Gene3D" id="1.10.10.60">
    <property type="entry name" value="Homeodomain-like"/>
    <property type="match status" value="1"/>
</dbReference>
<dbReference type="InterPro" id="IPR058031">
    <property type="entry name" value="AAA_lid_NorR"/>
</dbReference>
<protein>
    <submittedName>
        <fullName evidence="7">Nitric oxide reductase transcriptional regulator NorR</fullName>
    </submittedName>
</protein>
<evidence type="ECO:0000259" key="6">
    <source>
        <dbReference type="PROSITE" id="PS50045"/>
    </source>
</evidence>
<dbReference type="Pfam" id="PF25601">
    <property type="entry name" value="AAA_lid_14"/>
    <property type="match status" value="1"/>
</dbReference>
<dbReference type="InterPro" id="IPR002078">
    <property type="entry name" value="Sigma_54_int"/>
</dbReference>
<keyword evidence="1" id="KW-0547">Nucleotide-binding</keyword>
<dbReference type="InterPro" id="IPR029016">
    <property type="entry name" value="GAF-like_dom_sf"/>
</dbReference>
<gene>
    <name evidence="7" type="primary">norR</name>
    <name evidence="7" type="ORF">O1D97_09470</name>
</gene>
<dbReference type="PANTHER" id="PTHR32071">
    <property type="entry name" value="TRANSCRIPTIONAL REGULATORY PROTEIN"/>
    <property type="match status" value="1"/>
</dbReference>
<organism evidence="7 8">
    <name type="scientific">Marinomonas phaeophyticola</name>
    <dbReference type="NCBI Taxonomy" id="3004091"/>
    <lineage>
        <taxon>Bacteria</taxon>
        <taxon>Pseudomonadati</taxon>
        <taxon>Pseudomonadota</taxon>
        <taxon>Gammaproteobacteria</taxon>
        <taxon>Oceanospirillales</taxon>
        <taxon>Oceanospirillaceae</taxon>
        <taxon>Marinomonas</taxon>
    </lineage>
</organism>
<comment type="caution">
    <text evidence="7">The sequence shown here is derived from an EMBL/GenBank/DDBJ whole genome shotgun (WGS) entry which is preliminary data.</text>
</comment>
<reference evidence="7" key="1">
    <citation type="submission" date="2022-12" db="EMBL/GenBank/DDBJ databases">
        <title>Marinomonas 15G1-11 sp. nov, isolated from marine algae.</title>
        <authorList>
            <person name="Butt M."/>
            <person name="Choi D.G."/>
            <person name="Kim J.M."/>
            <person name="Lee J.K."/>
            <person name="Baek J.H."/>
            <person name="Jeon C.O."/>
        </authorList>
    </citation>
    <scope>NUCLEOTIDE SEQUENCE</scope>
    <source>
        <strain evidence="7">15G1-11</strain>
    </source>
</reference>
<name>A0ABT4JUH6_9GAMM</name>
<dbReference type="Proteomes" id="UP001149719">
    <property type="component" value="Unassembled WGS sequence"/>
</dbReference>
<evidence type="ECO:0000256" key="4">
    <source>
        <dbReference type="ARBA" id="ARBA00023125"/>
    </source>
</evidence>
<dbReference type="Pfam" id="PF01590">
    <property type="entry name" value="GAF"/>
    <property type="match status" value="1"/>
</dbReference>
<evidence type="ECO:0000256" key="5">
    <source>
        <dbReference type="ARBA" id="ARBA00023163"/>
    </source>
</evidence>
<feature type="domain" description="Sigma-54 factor interaction" evidence="6">
    <location>
        <begin position="194"/>
        <end position="423"/>
    </location>
</feature>
<evidence type="ECO:0000313" key="8">
    <source>
        <dbReference type="Proteomes" id="UP001149719"/>
    </source>
</evidence>
<evidence type="ECO:0000313" key="7">
    <source>
        <dbReference type="EMBL" id="MCZ2721871.1"/>
    </source>
</evidence>
<keyword evidence="2" id="KW-0067">ATP-binding</keyword>
<dbReference type="SMART" id="SM00065">
    <property type="entry name" value="GAF"/>
    <property type="match status" value="1"/>
</dbReference>
<dbReference type="PROSITE" id="PS00688">
    <property type="entry name" value="SIGMA54_INTERACT_3"/>
    <property type="match status" value="1"/>
</dbReference>
<dbReference type="RefSeq" id="WP_269125022.1">
    <property type="nucleotide sequence ID" value="NZ_JAPUBN010000015.1"/>
</dbReference>
<dbReference type="PROSITE" id="PS00676">
    <property type="entry name" value="SIGMA54_INTERACT_2"/>
    <property type="match status" value="1"/>
</dbReference>
<accession>A0ABT4JUH6</accession>
<keyword evidence="3" id="KW-0805">Transcription regulation</keyword>
<dbReference type="SUPFAM" id="SSF46689">
    <property type="entry name" value="Homeodomain-like"/>
    <property type="match status" value="1"/>
</dbReference>
<dbReference type="InterPro" id="IPR025943">
    <property type="entry name" value="Sigma_54_int_dom_ATP-bd_2"/>
</dbReference>
<dbReference type="Gene3D" id="1.10.8.60">
    <property type="match status" value="1"/>
</dbReference>
<dbReference type="PROSITE" id="PS50045">
    <property type="entry name" value="SIGMA54_INTERACT_4"/>
    <property type="match status" value="1"/>
</dbReference>
<dbReference type="InterPro" id="IPR009057">
    <property type="entry name" value="Homeodomain-like_sf"/>
</dbReference>
<dbReference type="InterPro" id="IPR025944">
    <property type="entry name" value="Sigma_54_int_dom_CS"/>
</dbReference>
<dbReference type="SMART" id="SM00382">
    <property type="entry name" value="AAA"/>
    <property type="match status" value="1"/>
</dbReference>
<dbReference type="SUPFAM" id="SSF52540">
    <property type="entry name" value="P-loop containing nucleoside triphosphate hydrolases"/>
    <property type="match status" value="1"/>
</dbReference>
<dbReference type="Gene3D" id="3.40.50.300">
    <property type="entry name" value="P-loop containing nucleotide triphosphate hydrolases"/>
    <property type="match status" value="1"/>
</dbReference>
<dbReference type="SUPFAM" id="SSF55781">
    <property type="entry name" value="GAF domain-like"/>
    <property type="match status" value="1"/>
</dbReference>
<keyword evidence="5" id="KW-0804">Transcription</keyword>
<evidence type="ECO:0000256" key="1">
    <source>
        <dbReference type="ARBA" id="ARBA00022741"/>
    </source>
</evidence>
<evidence type="ECO:0000256" key="2">
    <source>
        <dbReference type="ARBA" id="ARBA00022840"/>
    </source>
</evidence>